<comment type="caution">
    <text evidence="1">The sequence shown here is derived from an EMBL/GenBank/DDBJ whole genome shotgun (WGS) entry which is preliminary data.</text>
</comment>
<gene>
    <name evidence="1" type="ORF">BJ138DRAFT_610925</name>
</gene>
<keyword evidence="2" id="KW-1185">Reference proteome</keyword>
<accession>A0ACB8A0V4</accession>
<organism evidence="1 2">
    <name type="scientific">Hygrophoropsis aurantiaca</name>
    <dbReference type="NCBI Taxonomy" id="72124"/>
    <lineage>
        <taxon>Eukaryota</taxon>
        <taxon>Fungi</taxon>
        <taxon>Dikarya</taxon>
        <taxon>Basidiomycota</taxon>
        <taxon>Agaricomycotina</taxon>
        <taxon>Agaricomycetes</taxon>
        <taxon>Agaricomycetidae</taxon>
        <taxon>Boletales</taxon>
        <taxon>Coniophorineae</taxon>
        <taxon>Hygrophoropsidaceae</taxon>
        <taxon>Hygrophoropsis</taxon>
    </lineage>
</organism>
<evidence type="ECO:0000313" key="1">
    <source>
        <dbReference type="EMBL" id="KAH7906633.1"/>
    </source>
</evidence>
<protein>
    <submittedName>
        <fullName evidence="1">Uncharacterized protein</fullName>
    </submittedName>
</protein>
<evidence type="ECO:0000313" key="2">
    <source>
        <dbReference type="Proteomes" id="UP000790377"/>
    </source>
</evidence>
<sequence length="258" mass="30158">MLKHISPGSIRLNAIPAHLRMLVQVRLASSATSENLSTQMHFPFPTHSRPTPHQIFHLPTTASQADIKSRYYELVREYHPDSVLARHLVPSSSERHTRFQAITGAYDTLCGRGRFSHHGRGGHDDREMYESLMRRRRSTARRRAGMDYDFDSPYHHPHPQWTAKADERWKDWSLMVFGTMLVISGLGPMFMGPMSSERHRSAAANLAEARRDAREYGAERRREIRKRVREYQIEKEEMEHDGRGRRRGNSERKRCRDE</sequence>
<name>A0ACB8A0V4_9AGAM</name>
<proteinExistence type="predicted"/>
<reference evidence="1" key="1">
    <citation type="journal article" date="2021" name="New Phytol.">
        <title>Evolutionary innovations through gain and loss of genes in the ectomycorrhizal Boletales.</title>
        <authorList>
            <person name="Wu G."/>
            <person name="Miyauchi S."/>
            <person name="Morin E."/>
            <person name="Kuo A."/>
            <person name="Drula E."/>
            <person name="Varga T."/>
            <person name="Kohler A."/>
            <person name="Feng B."/>
            <person name="Cao Y."/>
            <person name="Lipzen A."/>
            <person name="Daum C."/>
            <person name="Hundley H."/>
            <person name="Pangilinan J."/>
            <person name="Johnson J."/>
            <person name="Barry K."/>
            <person name="LaButti K."/>
            <person name="Ng V."/>
            <person name="Ahrendt S."/>
            <person name="Min B."/>
            <person name="Choi I.G."/>
            <person name="Park H."/>
            <person name="Plett J.M."/>
            <person name="Magnuson J."/>
            <person name="Spatafora J.W."/>
            <person name="Nagy L.G."/>
            <person name="Henrissat B."/>
            <person name="Grigoriev I.V."/>
            <person name="Yang Z.L."/>
            <person name="Xu J."/>
            <person name="Martin F.M."/>
        </authorList>
    </citation>
    <scope>NUCLEOTIDE SEQUENCE</scope>
    <source>
        <strain evidence="1">ATCC 28755</strain>
    </source>
</reference>
<dbReference type="EMBL" id="MU267994">
    <property type="protein sequence ID" value="KAH7906633.1"/>
    <property type="molecule type" value="Genomic_DNA"/>
</dbReference>
<dbReference type="Proteomes" id="UP000790377">
    <property type="component" value="Unassembled WGS sequence"/>
</dbReference>